<dbReference type="SUPFAM" id="SSF53448">
    <property type="entry name" value="Nucleotide-diphospho-sugar transferases"/>
    <property type="match status" value="1"/>
</dbReference>
<accession>A0ABT4VDV0</accession>
<dbReference type="PANTHER" id="PTHR22916">
    <property type="entry name" value="GLYCOSYLTRANSFERASE"/>
    <property type="match status" value="1"/>
</dbReference>
<dbReference type="Proteomes" id="UP001210261">
    <property type="component" value="Unassembled WGS sequence"/>
</dbReference>
<name>A0ABT4VDV0_9HELI</name>
<feature type="domain" description="Glycosyltransferase 2-like" evidence="1">
    <location>
        <begin position="3"/>
        <end position="128"/>
    </location>
</feature>
<organism evidence="2 3">
    <name type="scientific">Helicobacter ibis</name>
    <dbReference type="NCBI Taxonomy" id="2962633"/>
    <lineage>
        <taxon>Bacteria</taxon>
        <taxon>Pseudomonadati</taxon>
        <taxon>Campylobacterota</taxon>
        <taxon>Epsilonproteobacteria</taxon>
        <taxon>Campylobacterales</taxon>
        <taxon>Helicobacteraceae</taxon>
        <taxon>Helicobacter</taxon>
    </lineage>
</organism>
<dbReference type="EMBL" id="JAQHXR010000001">
    <property type="protein sequence ID" value="MDA3968320.1"/>
    <property type="molecule type" value="Genomic_DNA"/>
</dbReference>
<evidence type="ECO:0000259" key="1">
    <source>
        <dbReference type="Pfam" id="PF00535"/>
    </source>
</evidence>
<gene>
    <name evidence="2" type="ORF">PF021_01365</name>
</gene>
<dbReference type="CDD" id="cd00761">
    <property type="entry name" value="Glyco_tranf_GTA_type"/>
    <property type="match status" value="1"/>
</dbReference>
<evidence type="ECO:0000313" key="3">
    <source>
        <dbReference type="Proteomes" id="UP001210261"/>
    </source>
</evidence>
<evidence type="ECO:0000313" key="2">
    <source>
        <dbReference type="EMBL" id="MDA3968320.1"/>
    </source>
</evidence>
<dbReference type="Gene3D" id="3.90.550.10">
    <property type="entry name" value="Spore Coat Polysaccharide Biosynthesis Protein SpsA, Chain A"/>
    <property type="match status" value="1"/>
</dbReference>
<reference evidence="2 3" key="1">
    <citation type="submission" date="2023-01" db="EMBL/GenBank/DDBJ databases">
        <title>Description of Helicobacter ibis sp. nov. isolated from faecal droppings of black-faced ibis (Theristicus melanopis).</title>
        <authorList>
            <person name="Lopez-Cantillo M."/>
            <person name="Vidal-Veuthey B."/>
            <person name="Mella A."/>
            <person name="De La Haba R."/>
            <person name="Collado L."/>
        </authorList>
    </citation>
    <scope>NUCLEOTIDE SEQUENCE [LARGE SCALE GENOMIC DNA]</scope>
    <source>
        <strain evidence="2 3">A82</strain>
    </source>
</reference>
<dbReference type="InterPro" id="IPR029044">
    <property type="entry name" value="Nucleotide-diphossugar_trans"/>
</dbReference>
<dbReference type="Pfam" id="PF00535">
    <property type="entry name" value="Glycos_transf_2"/>
    <property type="match status" value="1"/>
</dbReference>
<dbReference type="InterPro" id="IPR001173">
    <property type="entry name" value="Glyco_trans_2-like"/>
</dbReference>
<dbReference type="PANTHER" id="PTHR22916:SF3">
    <property type="entry name" value="UDP-GLCNAC:BETAGAL BETA-1,3-N-ACETYLGLUCOSAMINYLTRANSFERASE-LIKE PROTEIN 1"/>
    <property type="match status" value="1"/>
</dbReference>
<proteinExistence type="predicted"/>
<dbReference type="RefSeq" id="WP_271020613.1">
    <property type="nucleotide sequence ID" value="NZ_JAQHXR010000001.1"/>
</dbReference>
<sequence>MISISITTYNRSRLLKRCLESVRRQSFSDYEVLILDDCSSDDTSEVVKEFTKDTRFRYIKYEKNLGWGDKVVNEAQNKGYYNGDFVWLFSDDEYMYGEDSLRLVAEALNKHKDTDFVAIDYGFAYEDIEAFDYGYNDPLPETFLYDELSQKQKEILSTKHKVIYSKEFLDRERPFFNGNFNSKNDVCCEVDYERLFKVAKMAYVSGAVQIFGITENARTKYLDFYNWIVATGQTSALADTKKECHRLLKLHYSSSYPLCLNAFFSWGGDGLADTLAEFYGRDDFSSVVRKFAQIYKDAFQDTLYEYYSKFNNMLPTLKERQEAIQNAKNIVLYPHTHYTKDIKKYLEAKGKNILFVADDYKEGYKRFDDVIGSEADLVFISSGHPRIVWNMLNKFKDSKIKVVTLLLKDESYK</sequence>
<comment type="caution">
    <text evidence="2">The sequence shown here is derived from an EMBL/GenBank/DDBJ whole genome shotgun (WGS) entry which is preliminary data.</text>
</comment>
<keyword evidence="3" id="KW-1185">Reference proteome</keyword>
<protein>
    <submittedName>
        <fullName evidence="2">Glycosyltransferase family 2 protein</fullName>
    </submittedName>
</protein>